<dbReference type="PANTHER" id="PTHR48081">
    <property type="entry name" value="AB HYDROLASE SUPERFAMILY PROTEIN C4A8.06C"/>
    <property type="match status" value="1"/>
</dbReference>
<dbReference type="InterPro" id="IPR050300">
    <property type="entry name" value="GDXG_lipolytic_enzyme"/>
</dbReference>
<gene>
    <name evidence="3" type="ORF">MMYC01_206233</name>
</gene>
<dbReference type="OrthoDB" id="5354320at2759"/>
<dbReference type="STRING" id="100816.A0A175W5V7"/>
<evidence type="ECO:0000259" key="2">
    <source>
        <dbReference type="Pfam" id="PF07859"/>
    </source>
</evidence>
<organism evidence="3 4">
    <name type="scientific">Madurella mycetomatis</name>
    <dbReference type="NCBI Taxonomy" id="100816"/>
    <lineage>
        <taxon>Eukaryota</taxon>
        <taxon>Fungi</taxon>
        <taxon>Dikarya</taxon>
        <taxon>Ascomycota</taxon>
        <taxon>Pezizomycotina</taxon>
        <taxon>Sordariomycetes</taxon>
        <taxon>Sordariomycetidae</taxon>
        <taxon>Sordariales</taxon>
        <taxon>Sordariales incertae sedis</taxon>
        <taxon>Madurella</taxon>
    </lineage>
</organism>
<accession>A0A175W5V7</accession>
<evidence type="ECO:0000313" key="4">
    <source>
        <dbReference type="Proteomes" id="UP000078237"/>
    </source>
</evidence>
<dbReference type="GO" id="GO:0016787">
    <property type="term" value="F:hydrolase activity"/>
    <property type="evidence" value="ECO:0007669"/>
    <property type="project" value="UniProtKB-KW"/>
</dbReference>
<evidence type="ECO:0000256" key="1">
    <source>
        <dbReference type="ARBA" id="ARBA00022801"/>
    </source>
</evidence>
<dbReference type="PANTHER" id="PTHR48081:SF25">
    <property type="entry name" value="PUTATIVE (AFU_ORTHOLOGUE AFUA_3G11560)-RELATED"/>
    <property type="match status" value="1"/>
</dbReference>
<sequence length="476" mass="52518">MESSFAAVKFVLGKIPVILKTVVFHALRLSPTCHKRTLRTELIVTILREFVANAPPSTITQQQAMFLTDRGVRGSMWVSKTTFPAPPDDLRHLLFKAIRDLGTGEEEYAKPDLQGVEGEWVGYRAGVKANTPEPTTLSERDKYENILRDMNMDITLLYFHGGSYYLMDPVSDRPLMAKYANLSGGRVFSVRYRLAPQHPFPAALLDALVAYLSLLYPPPGSFHEPIPASRIVLGGDSAGGNLASALLQTLLHIHRDVPVGETPTMTFHGVVVPVPLPGGVALSSPSMDLTRCMQGSESHATWDYLPPPSFSPAQSPPCAIWPSDPPRAELFCEGSALCHPLVSPLAAPSWAGSPPMFIVCGQERLTDECKAFAQKAAKNGVRIVWEQYEAMPHCFSQVIEGSAESEACLASWAKFVRMVAEKPDEVATRGEFITARTMERRSVDVYSLLDLSEKEIFECMQRGRQAIVDRFNAWRG</sequence>
<dbReference type="VEuPathDB" id="FungiDB:MMYC01_206233"/>
<dbReference type="Pfam" id="PF07859">
    <property type="entry name" value="Abhydrolase_3"/>
    <property type="match status" value="1"/>
</dbReference>
<dbReference type="InterPro" id="IPR013094">
    <property type="entry name" value="AB_hydrolase_3"/>
</dbReference>
<dbReference type="InterPro" id="IPR029058">
    <property type="entry name" value="AB_hydrolase_fold"/>
</dbReference>
<feature type="domain" description="Alpha/beta hydrolase fold-3" evidence="2">
    <location>
        <begin position="156"/>
        <end position="395"/>
    </location>
</feature>
<dbReference type="Gene3D" id="3.40.50.1820">
    <property type="entry name" value="alpha/beta hydrolase"/>
    <property type="match status" value="1"/>
</dbReference>
<dbReference type="SUPFAM" id="SSF53474">
    <property type="entry name" value="alpha/beta-Hydrolases"/>
    <property type="match status" value="1"/>
</dbReference>
<evidence type="ECO:0000313" key="3">
    <source>
        <dbReference type="EMBL" id="KXX78314.1"/>
    </source>
</evidence>
<keyword evidence="4" id="KW-1185">Reference proteome</keyword>
<dbReference type="Proteomes" id="UP000078237">
    <property type="component" value="Unassembled WGS sequence"/>
</dbReference>
<dbReference type="AlphaFoldDB" id="A0A175W5V7"/>
<reference evidence="3 4" key="1">
    <citation type="journal article" date="2016" name="Genome Announc.">
        <title>Genome Sequence of Madurella mycetomatis mm55, Isolated from a Human Mycetoma Case in Sudan.</title>
        <authorList>
            <person name="Smit S."/>
            <person name="Derks M.F."/>
            <person name="Bervoets S."/>
            <person name="Fahal A."/>
            <person name="van Leeuwen W."/>
            <person name="van Belkum A."/>
            <person name="van de Sande W.W."/>
        </authorList>
    </citation>
    <scope>NUCLEOTIDE SEQUENCE [LARGE SCALE GENOMIC DNA]</scope>
    <source>
        <strain evidence="4">mm55</strain>
    </source>
</reference>
<protein>
    <submittedName>
        <fullName evidence="3">Acetyl-hydrolase</fullName>
    </submittedName>
</protein>
<dbReference type="EMBL" id="LCTW02000125">
    <property type="protein sequence ID" value="KXX78314.1"/>
    <property type="molecule type" value="Genomic_DNA"/>
</dbReference>
<proteinExistence type="predicted"/>
<comment type="caution">
    <text evidence="3">The sequence shown here is derived from an EMBL/GenBank/DDBJ whole genome shotgun (WGS) entry which is preliminary data.</text>
</comment>
<name>A0A175W5V7_9PEZI</name>
<keyword evidence="1" id="KW-0378">Hydrolase</keyword>